<feature type="region of interest" description="Disordered" evidence="1">
    <location>
        <begin position="294"/>
        <end position="432"/>
    </location>
</feature>
<feature type="domain" description="Glycosyltransferase 2-like" evidence="2">
    <location>
        <begin position="9"/>
        <end position="122"/>
    </location>
</feature>
<organism evidence="3 4">
    <name type="scientific">Candidatus Dormiibacter inghamiae</name>
    <dbReference type="NCBI Taxonomy" id="3127013"/>
    <lineage>
        <taxon>Bacteria</taxon>
        <taxon>Bacillati</taxon>
        <taxon>Candidatus Dormiibacterota</taxon>
        <taxon>Candidatus Dormibacteria</taxon>
        <taxon>Candidatus Dormibacterales</taxon>
        <taxon>Candidatus Dormibacteraceae</taxon>
        <taxon>Candidatus Dormiibacter</taxon>
    </lineage>
</organism>
<proteinExistence type="predicted"/>
<dbReference type="EMBL" id="JAEKNQ010000048">
    <property type="protein sequence ID" value="MBJ7604013.1"/>
    <property type="molecule type" value="Genomic_DNA"/>
</dbReference>
<sequence>MSAGKPLVSAIVVAENQRARTVACLQGLKDTADIPLEAILVDRSSSDGTVEAVRERFPIVKIVRRPADSSFGVAGNAGLALAEGRFVLLVDPSVTVGPGCVGKLADFLLTRPDMGATCPLLVDEEGELDLEARRAFPTPARHVGAATGLDRVFPNSRFGASRLGGGAEAHEIDAGSSACLLVRRAAVDRVGFLDSDYGQEGADLDLCYRLKAGGWKIYFVPQAHAVRTPLNLPKTEVRSELWARHRSLWTFHHKHYAANLSAFPNGVVWLANWARWLYEIVRLELSAQAAAFQQREADARSSQPHEREPQPQPLAPPTAEPPAQAGHEPVASGAQAVAPDRAPEQSQSPPRSGRRRAGPTVEGGAAPLLTGPAKPTGRPTGEQSHLHEGARTGGSPAPQNREEPVPGAPEFKPADEAWPEGRPPAEDLPAGR</sequence>
<comment type="caution">
    <text evidence="3">The sequence shown here is derived from an EMBL/GenBank/DDBJ whole genome shotgun (WGS) entry which is preliminary data.</text>
</comment>
<dbReference type="SUPFAM" id="SSF53448">
    <property type="entry name" value="Nucleotide-diphospho-sugar transferases"/>
    <property type="match status" value="1"/>
</dbReference>
<name>A0A934KJP6_9BACT</name>
<dbReference type="Proteomes" id="UP000620075">
    <property type="component" value="Unassembled WGS sequence"/>
</dbReference>
<feature type="compositionally biased region" description="Basic and acidic residues" evidence="1">
    <location>
        <begin position="295"/>
        <end position="309"/>
    </location>
</feature>
<accession>A0A934KJP6</accession>
<gene>
    <name evidence="3" type="ORF">JF888_12595</name>
</gene>
<evidence type="ECO:0000256" key="1">
    <source>
        <dbReference type="SAM" id="MobiDB-lite"/>
    </source>
</evidence>
<dbReference type="PANTHER" id="PTHR43179:SF7">
    <property type="entry name" value="RHAMNOSYLTRANSFERASE WBBL"/>
    <property type="match status" value="1"/>
</dbReference>
<dbReference type="RefSeq" id="WP_338180927.1">
    <property type="nucleotide sequence ID" value="NZ_JAEKNQ010000048.1"/>
</dbReference>
<dbReference type="Gene3D" id="3.90.550.10">
    <property type="entry name" value="Spore Coat Polysaccharide Biosynthesis Protein SpsA, Chain A"/>
    <property type="match status" value="1"/>
</dbReference>
<dbReference type="Pfam" id="PF00535">
    <property type="entry name" value="Glycos_transf_2"/>
    <property type="match status" value="1"/>
</dbReference>
<dbReference type="InterPro" id="IPR029044">
    <property type="entry name" value="Nucleotide-diphossugar_trans"/>
</dbReference>
<evidence type="ECO:0000313" key="4">
    <source>
        <dbReference type="Proteomes" id="UP000620075"/>
    </source>
</evidence>
<dbReference type="PANTHER" id="PTHR43179">
    <property type="entry name" value="RHAMNOSYLTRANSFERASE WBBL"/>
    <property type="match status" value="1"/>
</dbReference>
<evidence type="ECO:0000313" key="3">
    <source>
        <dbReference type="EMBL" id="MBJ7604013.1"/>
    </source>
</evidence>
<reference evidence="3 4" key="1">
    <citation type="submission" date="2020-10" db="EMBL/GenBank/DDBJ databases">
        <title>Ca. Dormibacterota MAGs.</title>
        <authorList>
            <person name="Montgomery K."/>
        </authorList>
    </citation>
    <scope>NUCLEOTIDE SEQUENCE [LARGE SCALE GENOMIC DNA]</scope>
    <source>
        <strain evidence="3">SC8811_S16_3</strain>
    </source>
</reference>
<protein>
    <submittedName>
        <fullName evidence="3">Glycosyltransferase</fullName>
    </submittedName>
</protein>
<dbReference type="AlphaFoldDB" id="A0A934KJP6"/>
<dbReference type="InterPro" id="IPR001173">
    <property type="entry name" value="Glyco_trans_2-like"/>
</dbReference>
<feature type="compositionally biased region" description="Pro residues" evidence="1">
    <location>
        <begin position="310"/>
        <end position="320"/>
    </location>
</feature>
<evidence type="ECO:0000259" key="2">
    <source>
        <dbReference type="Pfam" id="PF00535"/>
    </source>
</evidence>